<feature type="non-terminal residue" evidence="3">
    <location>
        <position position="1"/>
    </location>
</feature>
<dbReference type="Gene3D" id="3.60.21.10">
    <property type="match status" value="1"/>
</dbReference>
<gene>
    <name evidence="3" type="ORF">AVDCRST_MAG88-898</name>
</gene>
<proteinExistence type="inferred from homology"/>
<comment type="similarity">
    <text evidence="1">Belongs to the metallophosphoesterase superfamily. YfcE family.</text>
</comment>
<name>A0A6J4ULQ0_9BACT</name>
<reference evidence="3" key="1">
    <citation type="submission" date="2020-02" db="EMBL/GenBank/DDBJ databases">
        <authorList>
            <person name="Meier V. D."/>
        </authorList>
    </citation>
    <scope>NUCLEOTIDE SEQUENCE</scope>
    <source>
        <strain evidence="3">AVDCRST_MAG88</strain>
    </source>
</reference>
<dbReference type="AlphaFoldDB" id="A0A6J4ULQ0"/>
<evidence type="ECO:0000313" key="3">
    <source>
        <dbReference type="EMBL" id="CAA9552860.1"/>
    </source>
</evidence>
<dbReference type="EMBL" id="CADCWM010000310">
    <property type="protein sequence ID" value="CAA9552860.1"/>
    <property type="molecule type" value="Genomic_DNA"/>
</dbReference>
<dbReference type="Pfam" id="PF12850">
    <property type="entry name" value="Metallophos_2"/>
    <property type="match status" value="1"/>
</dbReference>
<feature type="domain" description="Calcineurin-like phosphoesterase" evidence="2">
    <location>
        <begin position="10"/>
        <end position="59"/>
    </location>
</feature>
<organism evidence="3">
    <name type="scientific">uncultured Thermomicrobiales bacterium</name>
    <dbReference type="NCBI Taxonomy" id="1645740"/>
    <lineage>
        <taxon>Bacteria</taxon>
        <taxon>Pseudomonadati</taxon>
        <taxon>Thermomicrobiota</taxon>
        <taxon>Thermomicrobia</taxon>
        <taxon>Thermomicrobiales</taxon>
        <taxon>environmental samples</taxon>
    </lineage>
</organism>
<protein>
    <recommendedName>
        <fullName evidence="2">Calcineurin-like phosphoesterase domain-containing protein</fullName>
    </recommendedName>
</protein>
<evidence type="ECO:0000259" key="2">
    <source>
        <dbReference type="Pfam" id="PF12850"/>
    </source>
</evidence>
<accession>A0A6J4ULQ0</accession>
<dbReference type="InterPro" id="IPR029052">
    <property type="entry name" value="Metallo-depent_PP-like"/>
</dbReference>
<dbReference type="InterPro" id="IPR024654">
    <property type="entry name" value="Calcineurin-like_PHP_lpxH"/>
</dbReference>
<sequence>DEIITALTPDERLAAIVAAVTQPLVVCGHTHMQFDRRAGATRVVNAGSVGMPYGEPGAYWALLGPTVALRREGYDIDVAGEHIRAGGYPWADDFAERNLRHPPAAAETAAFFERLAAERERA</sequence>
<evidence type="ECO:0000256" key="1">
    <source>
        <dbReference type="ARBA" id="ARBA00008950"/>
    </source>
</evidence>
<dbReference type="SUPFAM" id="SSF56300">
    <property type="entry name" value="Metallo-dependent phosphatases"/>
    <property type="match status" value="1"/>
</dbReference>